<feature type="transmembrane region" description="Helical" evidence="6">
    <location>
        <begin position="338"/>
        <end position="359"/>
    </location>
</feature>
<feature type="transmembrane region" description="Helical" evidence="6">
    <location>
        <begin position="124"/>
        <end position="145"/>
    </location>
</feature>
<dbReference type="GO" id="GO:0015144">
    <property type="term" value="F:carbohydrate transmembrane transporter activity"/>
    <property type="evidence" value="ECO:0007669"/>
    <property type="project" value="InterPro"/>
</dbReference>
<gene>
    <name evidence="7" type="ORF">DPMN_093083</name>
</gene>
<feature type="transmembrane region" description="Helical" evidence="6">
    <location>
        <begin position="70"/>
        <end position="89"/>
    </location>
</feature>
<keyword evidence="8" id="KW-1185">Reference proteome</keyword>
<evidence type="ECO:0000256" key="4">
    <source>
        <dbReference type="ARBA" id="ARBA00022989"/>
    </source>
</evidence>
<dbReference type="PANTHER" id="PTHR16119">
    <property type="entry name" value="TRANSMEMBRANE PROTEIN 144"/>
    <property type="match status" value="1"/>
</dbReference>
<feature type="transmembrane region" description="Helical" evidence="6">
    <location>
        <begin position="261"/>
        <end position="284"/>
    </location>
</feature>
<dbReference type="OrthoDB" id="426527at2759"/>
<evidence type="ECO:0000256" key="6">
    <source>
        <dbReference type="SAM" id="Phobius"/>
    </source>
</evidence>
<evidence type="ECO:0000256" key="3">
    <source>
        <dbReference type="ARBA" id="ARBA00022692"/>
    </source>
</evidence>
<dbReference type="Proteomes" id="UP000828390">
    <property type="component" value="Unassembled WGS sequence"/>
</dbReference>
<evidence type="ECO:0000313" key="8">
    <source>
        <dbReference type="Proteomes" id="UP000828390"/>
    </source>
</evidence>
<keyword evidence="5 6" id="KW-0472">Membrane</keyword>
<comment type="similarity">
    <text evidence="2">Belongs to the TMEM144 family.</text>
</comment>
<dbReference type="PANTHER" id="PTHR16119:SF17">
    <property type="entry name" value="TRANSMEMBRANE PROTEIN 144"/>
    <property type="match status" value="1"/>
</dbReference>
<dbReference type="Pfam" id="PF07857">
    <property type="entry name" value="TMEM144"/>
    <property type="match status" value="1"/>
</dbReference>
<feature type="transmembrane region" description="Helical" evidence="6">
    <location>
        <begin position="41"/>
        <end position="58"/>
    </location>
</feature>
<reference evidence="7" key="2">
    <citation type="submission" date="2020-11" db="EMBL/GenBank/DDBJ databases">
        <authorList>
            <person name="McCartney M.A."/>
            <person name="Auch B."/>
            <person name="Kono T."/>
            <person name="Mallez S."/>
            <person name="Becker A."/>
            <person name="Gohl D.M."/>
            <person name="Silverstein K.A.T."/>
            <person name="Koren S."/>
            <person name="Bechman K.B."/>
            <person name="Herman A."/>
            <person name="Abrahante J.E."/>
            <person name="Garbe J."/>
        </authorList>
    </citation>
    <scope>NUCLEOTIDE SEQUENCE</scope>
    <source>
        <strain evidence="7">Duluth1</strain>
        <tissue evidence="7">Whole animal</tissue>
    </source>
</reference>
<reference evidence="7" key="1">
    <citation type="journal article" date="2019" name="bioRxiv">
        <title>The Genome of the Zebra Mussel, Dreissena polymorpha: A Resource for Invasive Species Research.</title>
        <authorList>
            <person name="McCartney M.A."/>
            <person name="Auch B."/>
            <person name="Kono T."/>
            <person name="Mallez S."/>
            <person name="Zhang Y."/>
            <person name="Obille A."/>
            <person name="Becker A."/>
            <person name="Abrahante J.E."/>
            <person name="Garbe J."/>
            <person name="Badalamenti J.P."/>
            <person name="Herman A."/>
            <person name="Mangelson H."/>
            <person name="Liachko I."/>
            <person name="Sullivan S."/>
            <person name="Sone E.D."/>
            <person name="Koren S."/>
            <person name="Silverstein K.A.T."/>
            <person name="Beckman K.B."/>
            <person name="Gohl D.M."/>
        </authorList>
    </citation>
    <scope>NUCLEOTIDE SEQUENCE</scope>
    <source>
        <strain evidence="7">Duluth1</strain>
        <tissue evidence="7">Whole animal</tissue>
    </source>
</reference>
<dbReference type="InterPro" id="IPR010651">
    <property type="entry name" value="Sugar_transport"/>
</dbReference>
<name>A0A9D4L2S1_DREPO</name>
<dbReference type="InterPro" id="IPR012435">
    <property type="entry name" value="TMEM144"/>
</dbReference>
<evidence type="ECO:0000256" key="5">
    <source>
        <dbReference type="ARBA" id="ARBA00023136"/>
    </source>
</evidence>
<feature type="transmembrane region" description="Helical" evidence="6">
    <location>
        <begin position="365"/>
        <end position="387"/>
    </location>
</feature>
<keyword evidence="4 6" id="KW-1133">Transmembrane helix</keyword>
<feature type="transmembrane region" description="Helical" evidence="6">
    <location>
        <begin position="304"/>
        <end position="326"/>
    </location>
</feature>
<protein>
    <recommendedName>
        <fullName evidence="9">Transmembrane protein 144</fullName>
    </recommendedName>
</protein>
<dbReference type="EMBL" id="JAIWYP010000003">
    <property type="protein sequence ID" value="KAH3850658.1"/>
    <property type="molecule type" value="Genomic_DNA"/>
</dbReference>
<feature type="transmembrane region" description="Helical" evidence="6">
    <location>
        <begin position="157"/>
        <end position="176"/>
    </location>
</feature>
<evidence type="ECO:0000256" key="2">
    <source>
        <dbReference type="ARBA" id="ARBA00005731"/>
    </source>
</evidence>
<accession>A0A9D4L2S1</accession>
<dbReference type="AlphaFoldDB" id="A0A9D4L2S1"/>
<evidence type="ECO:0000256" key="1">
    <source>
        <dbReference type="ARBA" id="ARBA00004141"/>
    </source>
</evidence>
<keyword evidence="3 6" id="KW-0812">Transmembrane</keyword>
<evidence type="ECO:0008006" key="9">
    <source>
        <dbReference type="Google" id="ProtNLM"/>
    </source>
</evidence>
<organism evidence="7 8">
    <name type="scientific">Dreissena polymorpha</name>
    <name type="common">Zebra mussel</name>
    <name type="synonym">Mytilus polymorpha</name>
    <dbReference type="NCBI Taxonomy" id="45954"/>
    <lineage>
        <taxon>Eukaryota</taxon>
        <taxon>Metazoa</taxon>
        <taxon>Spiralia</taxon>
        <taxon>Lophotrochozoa</taxon>
        <taxon>Mollusca</taxon>
        <taxon>Bivalvia</taxon>
        <taxon>Autobranchia</taxon>
        <taxon>Heteroconchia</taxon>
        <taxon>Euheterodonta</taxon>
        <taxon>Imparidentia</taxon>
        <taxon>Neoheterodontei</taxon>
        <taxon>Myida</taxon>
        <taxon>Dreissenoidea</taxon>
        <taxon>Dreissenidae</taxon>
        <taxon>Dreissena</taxon>
    </lineage>
</organism>
<sequence length="422" mass="45417">MATYFVEPGTIDSHVEMTTWISSTTNGSACNKTESDISHGFGFLAAGVAILLFGTNFAPVKKFDTGDGVFFQWIMCIAIWSGGLVVQQIRKNPQFYPLAMLGGFFWETGNMCVVPIIKTIGLGLGMCIWGMTNLLSGWATGRFGLFGTTADPPTNPVLNDIGVILAVLSAVLFSMVKNTISTEGLDQTVTLSDVNETSPLIQRIPPGTLNGSVHMPKQSEDHDVIVFPKAKRQNKDGSIADSGEVQSGSYIDRMSPGAKRIFGISLSLVSGVFYGQMFTPSIYIMDNYMVNNGTEKVSQEALDYVFSTFTGILATSTVYFLIYAAIQKNQPKVYPRAILPGFVSGLMWSIACSGWFVANKVLSEAVAFPIISTGPGVIASILGVFVFKEITGRRNILMLLLAMSVTITGSILCGLSKKAPSC</sequence>
<evidence type="ECO:0000313" key="7">
    <source>
        <dbReference type="EMBL" id="KAH3850658.1"/>
    </source>
</evidence>
<proteinExistence type="inferred from homology"/>
<comment type="subcellular location">
    <subcellularLocation>
        <location evidence="1">Membrane</location>
        <topology evidence="1">Multi-pass membrane protein</topology>
    </subcellularLocation>
</comment>
<comment type="caution">
    <text evidence="7">The sequence shown here is derived from an EMBL/GenBank/DDBJ whole genome shotgun (WGS) entry which is preliminary data.</text>
</comment>
<dbReference type="GO" id="GO:0016020">
    <property type="term" value="C:membrane"/>
    <property type="evidence" value="ECO:0007669"/>
    <property type="project" value="UniProtKB-SubCell"/>
</dbReference>
<feature type="transmembrane region" description="Helical" evidence="6">
    <location>
        <begin position="396"/>
        <end position="417"/>
    </location>
</feature>